<dbReference type="EMBL" id="FOBB01000010">
    <property type="protein sequence ID" value="SEN38988.1"/>
    <property type="molecule type" value="Genomic_DNA"/>
</dbReference>
<protein>
    <recommendedName>
        <fullName evidence="4">Beta-lactamase-inhibitor-like, PepSY-like</fullName>
    </recommendedName>
</protein>
<reference evidence="2 3" key="1">
    <citation type="submission" date="2016-10" db="EMBL/GenBank/DDBJ databases">
        <authorList>
            <person name="de Groot N.N."/>
        </authorList>
    </citation>
    <scope>NUCLEOTIDE SEQUENCE [LARGE SCALE GENOMIC DNA]</scope>
    <source>
        <strain evidence="2 3">DSM 21039</strain>
    </source>
</reference>
<dbReference type="Proteomes" id="UP000198984">
    <property type="component" value="Unassembled WGS sequence"/>
</dbReference>
<name>A0A1H8G6T0_9BACT</name>
<keyword evidence="1" id="KW-0732">Signal</keyword>
<organism evidence="2 3">
    <name type="scientific">Chitinophaga rupis</name>
    <dbReference type="NCBI Taxonomy" id="573321"/>
    <lineage>
        <taxon>Bacteria</taxon>
        <taxon>Pseudomonadati</taxon>
        <taxon>Bacteroidota</taxon>
        <taxon>Chitinophagia</taxon>
        <taxon>Chitinophagales</taxon>
        <taxon>Chitinophagaceae</taxon>
        <taxon>Chitinophaga</taxon>
    </lineage>
</organism>
<evidence type="ECO:0000313" key="2">
    <source>
        <dbReference type="EMBL" id="SEN38988.1"/>
    </source>
</evidence>
<dbReference type="OrthoDB" id="979364at2"/>
<dbReference type="AlphaFoldDB" id="A0A1H8G6T0"/>
<proteinExistence type="predicted"/>
<gene>
    <name evidence="2" type="ORF">SAMN04488505_11036</name>
</gene>
<evidence type="ECO:0000256" key="1">
    <source>
        <dbReference type="SAM" id="SignalP"/>
    </source>
</evidence>
<feature type="signal peptide" evidence="1">
    <location>
        <begin position="1"/>
        <end position="17"/>
    </location>
</feature>
<accession>A0A1H8G6T0</accession>
<evidence type="ECO:0008006" key="4">
    <source>
        <dbReference type="Google" id="ProtNLM"/>
    </source>
</evidence>
<dbReference type="RefSeq" id="WP_089919591.1">
    <property type="nucleotide sequence ID" value="NZ_FOBB01000010.1"/>
</dbReference>
<feature type="chain" id="PRO_5011571073" description="Beta-lactamase-inhibitor-like, PepSY-like" evidence="1">
    <location>
        <begin position="18"/>
        <end position="188"/>
    </location>
</feature>
<keyword evidence="3" id="KW-1185">Reference proteome</keyword>
<evidence type="ECO:0000313" key="3">
    <source>
        <dbReference type="Proteomes" id="UP000198984"/>
    </source>
</evidence>
<sequence>MKAIFLISSLLFLTVTASGQHHEDLKPDTAVNNITINDYKSTELVLGKNSWSKQFEQAGSLPRIEVVNKTGTQILRLFFHYGGSKNSVDEFEMINIDSAYKIPKQVVHLKDGQFITSNKIYLGITKEDLVKKLGNSYKSSINGNVERLVYTADSKSNFVRRYNQHGYYIRCVFKDDILIKYSFGFESL</sequence>
<dbReference type="STRING" id="573321.SAMN04488505_11036"/>